<proteinExistence type="predicted"/>
<accession>A0A9N8VVA8</accession>
<reference evidence="2" key="1">
    <citation type="submission" date="2021-06" db="EMBL/GenBank/DDBJ databases">
        <authorList>
            <person name="Kallberg Y."/>
            <person name="Tangrot J."/>
            <person name="Rosling A."/>
        </authorList>
    </citation>
    <scope>NUCLEOTIDE SEQUENCE</scope>
    <source>
        <strain evidence="2">MT106</strain>
    </source>
</reference>
<keyword evidence="3" id="KW-1185">Reference proteome</keyword>
<organism evidence="2 3">
    <name type="scientific">Ambispora gerdemannii</name>
    <dbReference type="NCBI Taxonomy" id="144530"/>
    <lineage>
        <taxon>Eukaryota</taxon>
        <taxon>Fungi</taxon>
        <taxon>Fungi incertae sedis</taxon>
        <taxon>Mucoromycota</taxon>
        <taxon>Glomeromycotina</taxon>
        <taxon>Glomeromycetes</taxon>
        <taxon>Archaeosporales</taxon>
        <taxon>Ambisporaceae</taxon>
        <taxon>Ambispora</taxon>
    </lineage>
</organism>
<name>A0A9N8VVA8_9GLOM</name>
<evidence type="ECO:0000313" key="2">
    <source>
        <dbReference type="EMBL" id="CAG8461705.1"/>
    </source>
</evidence>
<dbReference type="Proteomes" id="UP000789831">
    <property type="component" value="Unassembled WGS sequence"/>
</dbReference>
<dbReference type="EMBL" id="CAJVPL010000185">
    <property type="protein sequence ID" value="CAG8461705.1"/>
    <property type="molecule type" value="Genomic_DNA"/>
</dbReference>
<comment type="caution">
    <text evidence="2">The sequence shown here is derived from an EMBL/GenBank/DDBJ whole genome shotgun (WGS) entry which is preliminary data.</text>
</comment>
<dbReference type="InterPro" id="IPR036910">
    <property type="entry name" value="HMG_box_dom_sf"/>
</dbReference>
<evidence type="ECO:0000256" key="1">
    <source>
        <dbReference type="SAM" id="MobiDB-lite"/>
    </source>
</evidence>
<evidence type="ECO:0000313" key="3">
    <source>
        <dbReference type="Proteomes" id="UP000789831"/>
    </source>
</evidence>
<protein>
    <submittedName>
        <fullName evidence="2">9418_t:CDS:1</fullName>
    </submittedName>
</protein>
<feature type="region of interest" description="Disordered" evidence="1">
    <location>
        <begin position="251"/>
        <end position="296"/>
    </location>
</feature>
<dbReference type="OrthoDB" id="6247875at2759"/>
<gene>
    <name evidence="2" type="ORF">AGERDE_LOCUS2287</name>
</gene>
<dbReference type="SUPFAM" id="SSF47095">
    <property type="entry name" value="HMG-box"/>
    <property type="match status" value="1"/>
</dbReference>
<sequence length="396" mass="44548">MCENRSQATNVEMKKNIKNAKNNIELSISLSVALEAMSPPFPPEITAAEIIAPKQDGRAPTKAPNNFLIYRKAFVKALNSKGIFLPMRAVSLAISKRWKSEPAWVKDAYSQIANEAGQLLNERHYGLWDSYLTTDCHIKASSRPAGVVVRPRIKSNSLTQSRLDIKLNNDNKKHIYHKPKESACLSINSMITEFNVNAKEVVNTKNIDSENLASKDQQSLKTIIPIVPGEQKEQKPSNIVESDGKIKILNQPMNSNPVFKKNDSPETTPPMTPDPEVRSLESHMSAAQSSSIDDHEENITCEKQTEFIAESTYNEFLLTEMSVESSAYFYNHPCSTALENFYFANEFSSFEKQAVPYHSPDTDYELDPLEGRLNISNLAFQSSNQCFFAEKSPCYY</sequence>
<dbReference type="AlphaFoldDB" id="A0A9N8VVA8"/>
<dbReference type="Gene3D" id="1.10.30.10">
    <property type="entry name" value="High mobility group box domain"/>
    <property type="match status" value="1"/>
</dbReference>